<name>A0A017SVS7_9BACT</name>
<keyword evidence="2" id="KW-1185">Reference proteome</keyword>
<accession>A0A017SVS7</accession>
<organism evidence="1 2">
    <name type="scientific">Chondromyces apiculatus DSM 436</name>
    <dbReference type="NCBI Taxonomy" id="1192034"/>
    <lineage>
        <taxon>Bacteria</taxon>
        <taxon>Pseudomonadati</taxon>
        <taxon>Myxococcota</taxon>
        <taxon>Polyangia</taxon>
        <taxon>Polyangiales</taxon>
        <taxon>Polyangiaceae</taxon>
        <taxon>Chondromyces</taxon>
    </lineage>
</organism>
<proteinExistence type="predicted"/>
<dbReference type="AlphaFoldDB" id="A0A017SVS7"/>
<reference evidence="1 2" key="1">
    <citation type="submission" date="2013-05" db="EMBL/GenBank/DDBJ databases">
        <title>Genome assembly of Chondromyces apiculatus DSM 436.</title>
        <authorList>
            <person name="Sharma G."/>
            <person name="Khatri I."/>
            <person name="Kaur C."/>
            <person name="Mayilraj S."/>
            <person name="Subramanian S."/>
        </authorList>
    </citation>
    <scope>NUCLEOTIDE SEQUENCE [LARGE SCALE GENOMIC DNA]</scope>
    <source>
        <strain evidence="1 2">DSM 436</strain>
    </source>
</reference>
<evidence type="ECO:0000313" key="2">
    <source>
        <dbReference type="Proteomes" id="UP000019678"/>
    </source>
</evidence>
<comment type="caution">
    <text evidence="1">The sequence shown here is derived from an EMBL/GenBank/DDBJ whole genome shotgun (WGS) entry which is preliminary data.</text>
</comment>
<sequence length="235" mass="24848">MVGGSVRSEAEGRSVMSKKVIDRAVPVLTEPSDTAAARIAAGAVHITALQGSPDWAASPEVQAATSAWLAENESLATVTSTIADLENQLAIARATQRTQLRRWDAHKRAVLSAVETACDGSKDKVQRFGMGVATRTAAPTAVTPEDLRAKRSTTPGVASAVWATRRGHHGFLVQHATNPEDPATFSAPLMSARGKFDLAGQRPGTTVYCRVLALDPDLPNGQTDYTSWVAMTVST</sequence>
<dbReference type="EMBL" id="ASRX01000091">
    <property type="protein sequence ID" value="EYF01063.1"/>
    <property type="molecule type" value="Genomic_DNA"/>
</dbReference>
<protein>
    <submittedName>
        <fullName evidence="1">Uncharacterized protein</fullName>
    </submittedName>
</protein>
<evidence type="ECO:0000313" key="1">
    <source>
        <dbReference type="EMBL" id="EYF01063.1"/>
    </source>
</evidence>
<dbReference type="Proteomes" id="UP000019678">
    <property type="component" value="Unassembled WGS sequence"/>
</dbReference>
<gene>
    <name evidence="1" type="ORF">CAP_8776</name>
</gene>